<organism evidence="2 3">
    <name type="scientific">Reticulomyxa filosa</name>
    <dbReference type="NCBI Taxonomy" id="46433"/>
    <lineage>
        <taxon>Eukaryota</taxon>
        <taxon>Sar</taxon>
        <taxon>Rhizaria</taxon>
        <taxon>Retaria</taxon>
        <taxon>Foraminifera</taxon>
        <taxon>Monothalamids</taxon>
        <taxon>Reticulomyxidae</taxon>
        <taxon>Reticulomyxa</taxon>
    </lineage>
</organism>
<feature type="region of interest" description="Disordered" evidence="1">
    <location>
        <begin position="1"/>
        <end position="86"/>
    </location>
</feature>
<feature type="compositionally biased region" description="Polar residues" evidence="1">
    <location>
        <begin position="77"/>
        <end position="86"/>
    </location>
</feature>
<evidence type="ECO:0000313" key="3">
    <source>
        <dbReference type="Proteomes" id="UP000023152"/>
    </source>
</evidence>
<evidence type="ECO:0000256" key="1">
    <source>
        <dbReference type="SAM" id="MobiDB-lite"/>
    </source>
</evidence>
<evidence type="ECO:0000313" key="2">
    <source>
        <dbReference type="EMBL" id="ETO10464.1"/>
    </source>
</evidence>
<keyword evidence="3" id="KW-1185">Reference proteome</keyword>
<name>X6M9B4_RETFI</name>
<comment type="caution">
    <text evidence="2">The sequence shown here is derived from an EMBL/GenBank/DDBJ whole genome shotgun (WGS) entry which is preliminary data.</text>
</comment>
<gene>
    <name evidence="2" type="ORF">RFI_26910</name>
</gene>
<feature type="compositionally biased region" description="Basic and acidic residues" evidence="1">
    <location>
        <begin position="50"/>
        <end position="76"/>
    </location>
</feature>
<sequence>MDLVQVLIDDIRKRERTDKWNTSTSKSQLFGKDKDEDESSDDEFGSDSGQKQKIDGDTTKKDNDSNNENQEQKQDTPNDNNNQLTTGVTHISSIRNYFFMFVAVAQKKQLGATGLKLISLKNCSRFYIFNSTLYYLWKIANTNPNIRNRIGMIMSDFKTMLQMGIGKSKISA</sequence>
<feature type="compositionally biased region" description="Acidic residues" evidence="1">
    <location>
        <begin position="35"/>
        <end position="45"/>
    </location>
</feature>
<feature type="compositionally biased region" description="Basic and acidic residues" evidence="1">
    <location>
        <begin position="9"/>
        <end position="19"/>
    </location>
</feature>
<proteinExistence type="predicted"/>
<protein>
    <submittedName>
        <fullName evidence="2">Uncharacterized protein</fullName>
    </submittedName>
</protein>
<dbReference type="AlphaFoldDB" id="X6M9B4"/>
<dbReference type="Proteomes" id="UP000023152">
    <property type="component" value="Unassembled WGS sequence"/>
</dbReference>
<accession>X6M9B4</accession>
<reference evidence="2 3" key="1">
    <citation type="journal article" date="2013" name="Curr. Biol.">
        <title>The Genome of the Foraminiferan Reticulomyxa filosa.</title>
        <authorList>
            <person name="Glockner G."/>
            <person name="Hulsmann N."/>
            <person name="Schleicher M."/>
            <person name="Noegel A.A."/>
            <person name="Eichinger L."/>
            <person name="Gallinger C."/>
            <person name="Pawlowski J."/>
            <person name="Sierra R."/>
            <person name="Euteneuer U."/>
            <person name="Pillet L."/>
            <person name="Moustafa A."/>
            <person name="Platzer M."/>
            <person name="Groth M."/>
            <person name="Szafranski K."/>
            <person name="Schliwa M."/>
        </authorList>
    </citation>
    <scope>NUCLEOTIDE SEQUENCE [LARGE SCALE GENOMIC DNA]</scope>
</reference>
<dbReference type="EMBL" id="ASPP01023458">
    <property type="protein sequence ID" value="ETO10464.1"/>
    <property type="molecule type" value="Genomic_DNA"/>
</dbReference>